<evidence type="ECO:0000313" key="34">
    <source>
        <dbReference type="EMBL" id="HAD2502613.1"/>
    </source>
</evidence>
<comment type="subcellular location">
    <subcellularLocation>
        <location evidence="1">Cell membrane</location>
        <topology evidence="1">Multi-pass membrane protein</topology>
    </subcellularLocation>
</comment>
<dbReference type="EMBL" id="DAAOAN010000004">
    <property type="protein sequence ID" value="HAD2208631.1"/>
    <property type="molecule type" value="Genomic_DNA"/>
</dbReference>
<dbReference type="InterPro" id="IPR013853">
    <property type="entry name" value="EIIC-GAT"/>
</dbReference>
<dbReference type="InterPro" id="IPR004703">
    <property type="entry name" value="PTS_sugar-sp_permease"/>
</dbReference>
<dbReference type="GO" id="GO:0009401">
    <property type="term" value="P:phosphoenolpyruvate-dependent sugar phosphotransferase system"/>
    <property type="evidence" value="ECO:0007669"/>
    <property type="project" value="UniProtKB-KW"/>
</dbReference>
<dbReference type="EMBL" id="DAAOCD010000004">
    <property type="protein sequence ID" value="HAD2435957.1"/>
    <property type="molecule type" value="Genomic_DNA"/>
</dbReference>
<evidence type="ECO:0000313" key="16">
    <source>
        <dbReference type="EMBL" id="HAD2133777.1"/>
    </source>
</evidence>
<evidence type="ECO:0000313" key="28">
    <source>
        <dbReference type="EMBL" id="HAD2412226.1"/>
    </source>
</evidence>
<evidence type="ECO:0000313" key="37">
    <source>
        <dbReference type="EMBL" id="HAD2575658.1"/>
    </source>
</evidence>
<reference evidence="15" key="1">
    <citation type="journal article" date="2018" name="Genome Biol.">
        <title>SKESA: strategic k-mer extension for scrupulous assemblies.</title>
        <authorList>
            <person name="Souvorov A."/>
            <person name="Agarwala R."/>
            <person name="Lipman D.J."/>
        </authorList>
    </citation>
    <scope>NUCLEOTIDE SEQUENCE</scope>
    <source>
        <strain evidence="15">Salmonella enterica subsp. enterica</strain>
    </source>
</reference>
<dbReference type="EMBL" id="DAAOFZ010000004">
    <property type="protein sequence ID" value="HAD2896104.1"/>
    <property type="molecule type" value="Genomic_DNA"/>
</dbReference>
<evidence type="ECO:0000256" key="3">
    <source>
        <dbReference type="ARBA" id="ARBA00022475"/>
    </source>
</evidence>
<comment type="caution">
    <text evidence="15">The sequence shown here is derived from an EMBL/GenBank/DDBJ whole genome shotgun (WGS) entry which is preliminary data.</text>
</comment>
<evidence type="ECO:0000313" key="21">
    <source>
        <dbReference type="EMBL" id="HAD2242155.1"/>
    </source>
</evidence>
<organism evidence="15">
    <name type="scientific">Salmonella enterica I</name>
    <dbReference type="NCBI Taxonomy" id="59201"/>
    <lineage>
        <taxon>Bacteria</taxon>
        <taxon>Pseudomonadati</taxon>
        <taxon>Pseudomonadota</taxon>
        <taxon>Gammaproteobacteria</taxon>
        <taxon>Enterobacterales</taxon>
        <taxon>Enterobacteriaceae</taxon>
        <taxon>Salmonella</taxon>
    </lineage>
</organism>
<dbReference type="AlphaFoldDB" id="A0A3T8AT20"/>
<evidence type="ECO:0000313" key="17">
    <source>
        <dbReference type="EMBL" id="HAD2161830.1"/>
    </source>
</evidence>
<protein>
    <submittedName>
        <fullName evidence="15">PTS galactitol transporter subunit IIC</fullName>
    </submittedName>
</protein>
<dbReference type="PANTHER" id="PTHR37324">
    <property type="entry name" value="PTS SYSTEM GALACTITOL-SPECIFIC EIIC COMPONENT"/>
    <property type="match status" value="1"/>
</dbReference>
<dbReference type="EMBL" id="DAAODV010000004">
    <property type="protein sequence ID" value="HAD2627450.1"/>
    <property type="molecule type" value="Genomic_DNA"/>
</dbReference>
<evidence type="ECO:0000313" key="27">
    <source>
        <dbReference type="EMBL" id="HAD2359964.1"/>
    </source>
</evidence>
<evidence type="ECO:0000313" key="15">
    <source>
        <dbReference type="EMBL" id="HAD2104880.1"/>
    </source>
</evidence>
<feature type="transmembrane region" description="Helical" evidence="9">
    <location>
        <begin position="12"/>
        <end position="35"/>
    </location>
</feature>
<proteinExistence type="predicted"/>
<evidence type="ECO:0000313" key="32">
    <source>
        <dbReference type="EMBL" id="HAD2474127.1"/>
    </source>
</evidence>
<feature type="transmembrane region" description="Helical" evidence="9">
    <location>
        <begin position="421"/>
        <end position="443"/>
    </location>
</feature>
<dbReference type="EMBL" id="DAAOCU010000004">
    <property type="protein sequence ID" value="HAD2575658.1"/>
    <property type="molecule type" value="Genomic_DNA"/>
</dbReference>
<dbReference type="EMBL" id="DAAOFX010000004">
    <property type="protein sequence ID" value="HAD2882336.1"/>
    <property type="molecule type" value="Genomic_DNA"/>
</dbReference>
<evidence type="ECO:0000313" key="43">
    <source>
        <dbReference type="EMBL" id="HAD2713239.1"/>
    </source>
</evidence>
<dbReference type="EMBL" id="DAANZT010000004">
    <property type="protein sequence ID" value="HAD2133777.1"/>
    <property type="molecule type" value="Genomic_DNA"/>
</dbReference>
<dbReference type="EMBL" id="DAAOCP010000004">
    <property type="protein sequence ID" value="HAD2483567.1"/>
    <property type="molecule type" value="Genomic_DNA"/>
</dbReference>
<evidence type="ECO:0000256" key="9">
    <source>
        <dbReference type="SAM" id="Phobius"/>
    </source>
</evidence>
<evidence type="ECO:0000313" key="38">
    <source>
        <dbReference type="EMBL" id="HAD2590006.1"/>
    </source>
</evidence>
<feature type="transmembrane region" description="Helical" evidence="9">
    <location>
        <begin position="298"/>
        <end position="331"/>
    </location>
</feature>
<name>A0A3T8AT20_SALET</name>
<evidence type="ECO:0000313" key="47">
    <source>
        <dbReference type="EMBL" id="HAD2882336.1"/>
    </source>
</evidence>
<evidence type="ECO:0000313" key="40">
    <source>
        <dbReference type="EMBL" id="HAD2627450.1"/>
    </source>
</evidence>
<feature type="transmembrane region" description="Helical" evidence="9">
    <location>
        <begin position="337"/>
        <end position="356"/>
    </location>
</feature>
<dbReference type="PIRSF" id="PIRSF006304">
    <property type="entry name" value="GatC"/>
    <property type="match status" value="1"/>
</dbReference>
<evidence type="ECO:0000313" key="30">
    <source>
        <dbReference type="EMBL" id="HAD2459753.1"/>
    </source>
</evidence>
<evidence type="ECO:0000313" key="39">
    <source>
        <dbReference type="EMBL" id="HAD2613621.1"/>
    </source>
</evidence>
<evidence type="ECO:0000313" key="50">
    <source>
        <dbReference type="EMBL" id="HAD2928095.1"/>
    </source>
</evidence>
<feature type="transmembrane region" description="Helical" evidence="9">
    <location>
        <begin position="101"/>
        <end position="120"/>
    </location>
</feature>
<evidence type="ECO:0000256" key="5">
    <source>
        <dbReference type="ARBA" id="ARBA00022683"/>
    </source>
</evidence>
<dbReference type="PROSITE" id="PS51104">
    <property type="entry name" value="PTS_EIIC_TYPE_2"/>
    <property type="match status" value="1"/>
</dbReference>
<evidence type="ECO:0000313" key="46">
    <source>
        <dbReference type="EMBL" id="HAD2877403.1"/>
    </source>
</evidence>
<keyword evidence="5" id="KW-0598">Phosphotransferase system</keyword>
<evidence type="ECO:0000256" key="2">
    <source>
        <dbReference type="ARBA" id="ARBA00022448"/>
    </source>
</evidence>
<dbReference type="GO" id="GO:0005886">
    <property type="term" value="C:plasma membrane"/>
    <property type="evidence" value="ECO:0007669"/>
    <property type="project" value="UniProtKB-SubCell"/>
</dbReference>
<reference evidence="15" key="2">
    <citation type="submission" date="2019-01" db="EMBL/GenBank/DDBJ databases">
        <authorList>
            <consortium name="NCBI Pathogen Detection Project"/>
        </authorList>
    </citation>
    <scope>NUCLEOTIDE SEQUENCE</scope>
    <source>
        <strain evidence="15">Salmonella enterica subsp. enterica</strain>
    </source>
</reference>
<evidence type="ECO:0000256" key="1">
    <source>
        <dbReference type="ARBA" id="ARBA00004651"/>
    </source>
</evidence>
<dbReference type="EMBL" id="DAAOFW010000004">
    <property type="protein sequence ID" value="HAD2877403.1"/>
    <property type="molecule type" value="Genomic_DNA"/>
</dbReference>
<evidence type="ECO:0000313" key="18">
    <source>
        <dbReference type="EMBL" id="HAD2180630.1"/>
    </source>
</evidence>
<evidence type="ECO:0000313" key="13">
    <source>
        <dbReference type="EMBL" id="HAD2048638.1"/>
    </source>
</evidence>
<keyword evidence="8 9" id="KW-0472">Membrane</keyword>
<dbReference type="EMBL" id="DAAOCL010000004">
    <property type="protein sequence ID" value="HAD2464568.1"/>
    <property type="molecule type" value="Genomic_DNA"/>
</dbReference>
<evidence type="ECO:0000313" key="14">
    <source>
        <dbReference type="EMBL" id="HAD2053454.1"/>
    </source>
</evidence>
<dbReference type="EMBL" id="DAANYM010000004">
    <property type="protein sequence ID" value="HAD1967561.1"/>
    <property type="molecule type" value="Genomic_DNA"/>
</dbReference>
<keyword evidence="6 9" id="KW-0812">Transmembrane</keyword>
<evidence type="ECO:0000313" key="48">
    <source>
        <dbReference type="EMBL" id="HAD2896104.1"/>
    </source>
</evidence>
<dbReference type="EMBL" id="DAAOGI010000003">
    <property type="protein sequence ID" value="HAD2928095.1"/>
    <property type="molecule type" value="Genomic_DNA"/>
</dbReference>
<keyword evidence="2" id="KW-0813">Transport</keyword>
<dbReference type="InterPro" id="IPR013014">
    <property type="entry name" value="PTS_EIIC_2"/>
</dbReference>
<keyword evidence="7 9" id="KW-1133">Transmembrane helix</keyword>
<evidence type="ECO:0000313" key="41">
    <source>
        <dbReference type="EMBL" id="HAD2641933.1"/>
    </source>
</evidence>
<evidence type="ECO:0000313" key="26">
    <source>
        <dbReference type="EMBL" id="HAD2345868.1"/>
    </source>
</evidence>
<evidence type="ECO:0000256" key="8">
    <source>
        <dbReference type="ARBA" id="ARBA00023136"/>
    </source>
</evidence>
<dbReference type="EMBL" id="DAAOBJ010000004">
    <property type="protein sequence ID" value="HAD2317719.1"/>
    <property type="molecule type" value="Genomic_DNA"/>
</dbReference>
<evidence type="ECO:0000313" key="29">
    <source>
        <dbReference type="EMBL" id="HAD2435957.1"/>
    </source>
</evidence>
<evidence type="ECO:0000313" key="20">
    <source>
        <dbReference type="EMBL" id="HAD2237325.1"/>
    </source>
</evidence>
<dbReference type="EMBL" id="DAAOAR010000004">
    <property type="protein sequence ID" value="HAD2237325.1"/>
    <property type="molecule type" value="Genomic_DNA"/>
</dbReference>
<dbReference type="EMBL" id="DAAOFQ010000004">
    <property type="protein sequence ID" value="HAD2848758.1"/>
    <property type="molecule type" value="Genomic_DNA"/>
</dbReference>
<dbReference type="EMBL" id="DAANZC010000004">
    <property type="protein sequence ID" value="HAD2048638.1"/>
    <property type="molecule type" value="Genomic_DNA"/>
</dbReference>
<evidence type="ECO:0000256" key="7">
    <source>
        <dbReference type="ARBA" id="ARBA00022989"/>
    </source>
</evidence>
<dbReference type="EMBL" id="DAAOEK010000004">
    <property type="protein sequence ID" value="HAD2703752.1"/>
    <property type="molecule type" value="Genomic_DNA"/>
</dbReference>
<gene>
    <name evidence="15" type="ORF">G1E63_06510</name>
    <name evidence="12" type="ORF">G1E65_09100</name>
    <name evidence="26" type="ORF">G1E69_09090</name>
    <name evidence="14" type="ORF">G1E83_09085</name>
    <name evidence="13" type="ORF">G1E90_09095</name>
    <name evidence="16" type="ORF">G1E96_09090</name>
    <name evidence="17" type="ORF">G1F01_09405</name>
    <name evidence="18" type="ORF">G1F03_09410</name>
    <name evidence="29" type="ORF">G1F04_09095</name>
    <name evidence="27" type="ORF">G1F11_08245</name>
    <name evidence="20" type="ORF">G1G63_09350</name>
    <name evidence="25" type="ORF">G1G65_09100</name>
    <name evidence="19" type="ORF">G1G68_08615</name>
    <name evidence="22" type="ORF">G1G72_09085</name>
    <name evidence="28" type="ORF">G1G78_08790</name>
    <name evidence="23" type="ORF">G1G81_08075</name>
    <name evidence="21" type="ORF">G1G87_09415</name>
    <name evidence="24" type="ORF">G1G88_09075</name>
    <name evidence="31" type="ORF">G1H27_09090</name>
    <name evidence="43" type="ORF">G1H28_09030</name>
    <name evidence="33" type="ORF">G1H37_08365</name>
    <name evidence="46" type="ORF">G1H42_08735</name>
    <name evidence="32" type="ORF">G1H43_09410</name>
    <name evidence="30" type="ORF">G1H44_09105</name>
    <name evidence="41" type="ORF">G1H45_09030</name>
    <name evidence="34" type="ORF">G1H49_08795</name>
    <name evidence="47" type="ORF">G1H65_09410</name>
    <name evidence="42" type="ORF">G1H67_09675</name>
    <name evidence="39" type="ORF">G1H71_09085</name>
    <name evidence="49" type="ORF">G1H72_09095</name>
    <name evidence="45" type="ORF">G1H73_09350</name>
    <name evidence="40" type="ORF">G1H74_08585</name>
    <name evidence="50" type="ORF">G1H78_05940</name>
    <name evidence="51" type="ORF">G1H84_08190</name>
    <name evidence="44" type="ORF">G1I03_08220</name>
    <name evidence="37" type="ORF">G1I14_07655</name>
    <name evidence="48" type="ORF">G1I16_09415</name>
    <name evidence="38" type="ORF">G1I21_09475</name>
    <name evidence="36" type="ORF">G1I36_09090</name>
    <name evidence="35" type="ORF">G1I39_09410</name>
    <name evidence="11" type="ORF">GYJ47_08470</name>
</gene>
<evidence type="ECO:0000313" key="45">
    <source>
        <dbReference type="EMBL" id="HAD2848758.1"/>
    </source>
</evidence>
<feature type="transmembrane region" description="Helical" evidence="9">
    <location>
        <begin position="183"/>
        <end position="204"/>
    </location>
</feature>
<dbReference type="EMBL" id="DAAOAS010000004">
    <property type="protein sequence ID" value="HAD2242155.1"/>
    <property type="molecule type" value="Genomic_DNA"/>
</dbReference>
<dbReference type="EMBL" id="DAAOCM010000004">
    <property type="protein sequence ID" value="HAD2474127.1"/>
    <property type="molecule type" value="Genomic_DNA"/>
</dbReference>
<evidence type="ECO:0000313" key="36">
    <source>
        <dbReference type="EMBL" id="HAD2525977.1"/>
    </source>
</evidence>
<keyword evidence="4" id="KW-0762">Sugar transport</keyword>
<dbReference type="EMBL" id="DAAOGD010000004">
    <property type="protein sequence ID" value="HAD2915085.1"/>
    <property type="molecule type" value="Genomic_DNA"/>
</dbReference>
<evidence type="ECO:0000313" key="19">
    <source>
        <dbReference type="EMBL" id="HAD2208631.1"/>
    </source>
</evidence>
<feature type="transmembrane region" description="Helical" evidence="9">
    <location>
        <begin position="225"/>
        <end position="245"/>
    </location>
</feature>
<dbReference type="EMBL" id="DAANZF010000004">
    <property type="protein sequence ID" value="HAD2053454.1"/>
    <property type="molecule type" value="Genomic_DNA"/>
</dbReference>
<dbReference type="EMBL" id="DAAOAW010000004">
    <property type="protein sequence ID" value="HAD2265463.1"/>
    <property type="molecule type" value="Genomic_DNA"/>
</dbReference>
<dbReference type="EMBL" id="DAAHOU010000004">
    <property type="protein sequence ID" value="HAB6875169.1"/>
    <property type="molecule type" value="Genomic_DNA"/>
</dbReference>
<dbReference type="EMBL" id="DAAODB010000004">
    <property type="protein sequence ID" value="HAD2502613.1"/>
    <property type="molecule type" value="Genomic_DNA"/>
</dbReference>
<evidence type="ECO:0000256" key="6">
    <source>
        <dbReference type="ARBA" id="ARBA00022692"/>
    </source>
</evidence>
<evidence type="ECO:0000313" key="22">
    <source>
        <dbReference type="EMBL" id="HAD2265463.1"/>
    </source>
</evidence>
<dbReference type="EMBL" id="DAAOBW010000004">
    <property type="protein sequence ID" value="HAD2345868.1"/>
    <property type="molecule type" value="Genomic_DNA"/>
</dbReference>
<evidence type="ECO:0000313" key="25">
    <source>
        <dbReference type="EMBL" id="HAD2317719.1"/>
    </source>
</evidence>
<evidence type="ECO:0000313" key="51">
    <source>
        <dbReference type="EMBL" id="HAD2995834.1"/>
    </source>
</evidence>
<evidence type="ECO:0000313" key="44">
    <source>
        <dbReference type="EMBL" id="HAD2814905.1"/>
    </source>
</evidence>
<sequence length="452" mass="48541">MNDIAHTLYTVVQYVLGFGPTVLLPLVLFFLALFFKVKPAKVLRSSLIVGIGFVGIYAIFDILTSNVGPAAQAMVERTGISLPVVDLGWPPLAAITWGSPIAPFVIPLTMLINVAMLALNKTRTVDVDMWNYWHFALAGTLVYYSTGSFVLGLSAAAIAAIVVLKLADWSAPLVAKYFGLEGISLPTLSSVVFFPIGLLFDKIIDKIPGVNRIHIDPENVQKKMGIFGEPMMVGTILGVLLGIIAGYDFKHILLLGISIGGVMFILPRMVRILMEGLLPLSEAIKKYLNAKYPGRDDLFIGLDIAVAVGNPAIISTALILTPISVFIAFLLPGNKVLPLGDLANLAVMASMIVLACRGNIFRAVITAIPVIVADLWIATKIAPFITGMAKDVNFKMADGSSGQVSSFLDGGNPLRFWLLEIFNGNIIAIGLIPVLALIIYGVFRLTKGTVYA</sequence>
<dbReference type="EMBL" id="DAAOFI010000004">
    <property type="protein sequence ID" value="HAD2814905.1"/>
    <property type="molecule type" value="Genomic_DNA"/>
</dbReference>
<dbReference type="Pfam" id="PF03611">
    <property type="entry name" value="EIIC-GAT"/>
    <property type="match status" value="1"/>
</dbReference>
<evidence type="ECO:0000313" key="31">
    <source>
        <dbReference type="EMBL" id="HAD2464568.1"/>
    </source>
</evidence>
<accession>A0A3T8AT20</accession>
<dbReference type="EMBL" id="DAAODN010000004">
    <property type="protein sequence ID" value="HAD2590006.1"/>
    <property type="molecule type" value="Genomic_DNA"/>
</dbReference>
<evidence type="ECO:0000313" key="33">
    <source>
        <dbReference type="EMBL" id="HAD2483567.1"/>
    </source>
</evidence>
<evidence type="ECO:0000313" key="12">
    <source>
        <dbReference type="EMBL" id="HAD1967561.1"/>
    </source>
</evidence>
<evidence type="ECO:0000256" key="4">
    <source>
        <dbReference type="ARBA" id="ARBA00022597"/>
    </source>
</evidence>
<dbReference type="EMBL" id="DAAOAF010000004">
    <property type="protein sequence ID" value="HAD2180630.1"/>
    <property type="molecule type" value="Genomic_DNA"/>
</dbReference>
<evidence type="ECO:0000259" key="10">
    <source>
        <dbReference type="PROSITE" id="PS51104"/>
    </source>
</evidence>
<evidence type="ECO:0000313" key="11">
    <source>
        <dbReference type="EMBL" id="HAB6875169.1"/>
    </source>
</evidence>
<dbReference type="EMBL" id="DAAOGU010000004">
    <property type="protein sequence ID" value="HAD2995834.1"/>
    <property type="molecule type" value="Genomic_DNA"/>
</dbReference>
<evidence type="ECO:0000313" key="35">
    <source>
        <dbReference type="EMBL" id="HAD2507549.1"/>
    </source>
</evidence>
<evidence type="ECO:0000313" key="23">
    <source>
        <dbReference type="EMBL" id="HAD2274627.1"/>
    </source>
</evidence>
<evidence type="ECO:0000313" key="24">
    <source>
        <dbReference type="EMBL" id="HAD2289152.1"/>
    </source>
</evidence>
<feature type="transmembrane region" description="Helical" evidence="9">
    <location>
        <begin position="141"/>
        <end position="163"/>
    </location>
</feature>
<dbReference type="EMBL" id="DAAOCY010000004">
    <property type="protein sequence ID" value="HAD2507549.1"/>
    <property type="molecule type" value="Genomic_DNA"/>
</dbReference>
<dbReference type="EMBL" id="DAAODF010000004">
    <property type="protein sequence ID" value="HAD2525977.1"/>
    <property type="molecule type" value="Genomic_DNA"/>
</dbReference>
<dbReference type="EMBL" id="DAAOBV010000004">
    <property type="protein sequence ID" value="HAD2359964.1"/>
    <property type="molecule type" value="Genomic_DNA"/>
</dbReference>
<dbReference type="EMBL" id="DAAOCO010000004">
    <property type="protein sequence ID" value="HAD2459753.1"/>
    <property type="molecule type" value="Genomic_DNA"/>
</dbReference>
<feature type="transmembrane region" description="Helical" evidence="9">
    <location>
        <begin position="42"/>
        <end position="60"/>
    </location>
</feature>
<dbReference type="EMBL" id="DAAOCC010000004">
    <property type="protein sequence ID" value="HAD2412226.1"/>
    <property type="molecule type" value="Genomic_DNA"/>
</dbReference>
<dbReference type="EMBL" id="DAAODW010000004">
    <property type="protein sequence ID" value="HAD2641933.1"/>
    <property type="molecule type" value="Genomic_DNA"/>
</dbReference>
<dbReference type="EMBL" id="DAAOEN010000004">
    <property type="protein sequence ID" value="HAD2713239.1"/>
    <property type="molecule type" value="Genomic_DNA"/>
</dbReference>
<dbReference type="PANTHER" id="PTHR37324:SF2">
    <property type="entry name" value="PTS SYSTEM GALACTITOL-SPECIFIC EIIC COMPONENT"/>
    <property type="match status" value="1"/>
</dbReference>
<keyword evidence="3" id="KW-1003">Cell membrane</keyword>
<dbReference type="EMBL" id="DAAOAZ010000004">
    <property type="protein sequence ID" value="HAD2274627.1"/>
    <property type="molecule type" value="Genomic_DNA"/>
</dbReference>
<dbReference type="EMBL" id="DAAODS010000004">
    <property type="protein sequence ID" value="HAD2613621.1"/>
    <property type="molecule type" value="Genomic_DNA"/>
</dbReference>
<evidence type="ECO:0000313" key="42">
    <source>
        <dbReference type="EMBL" id="HAD2703752.1"/>
    </source>
</evidence>
<dbReference type="EMBL" id="DAANZP010000003">
    <property type="protein sequence ID" value="HAD2104880.1"/>
    <property type="molecule type" value="Genomic_DNA"/>
</dbReference>
<dbReference type="EMBL" id="DAAOBB010000004">
    <property type="protein sequence ID" value="HAD2289152.1"/>
    <property type="molecule type" value="Genomic_DNA"/>
</dbReference>
<feature type="domain" description="PTS EIIC type-2" evidence="10">
    <location>
        <begin position="12"/>
        <end position="446"/>
    </location>
</feature>
<feature type="transmembrane region" description="Helical" evidence="9">
    <location>
        <begin position="251"/>
        <end position="270"/>
    </location>
</feature>
<dbReference type="GO" id="GO:0015577">
    <property type="term" value="F:galactitol transmembrane transporter activity"/>
    <property type="evidence" value="ECO:0007669"/>
    <property type="project" value="InterPro"/>
</dbReference>
<evidence type="ECO:0000313" key="49">
    <source>
        <dbReference type="EMBL" id="HAD2915085.1"/>
    </source>
</evidence>
<dbReference type="EMBL" id="DAANZZ010000004">
    <property type="protein sequence ID" value="HAD2161830.1"/>
    <property type="molecule type" value="Genomic_DNA"/>
</dbReference>
<feature type="transmembrane region" description="Helical" evidence="9">
    <location>
        <begin position="363"/>
        <end position="385"/>
    </location>
</feature>